<keyword evidence="6 10" id="KW-1278">Translocase</keyword>
<keyword evidence="4 10" id="KW-1003">Cell membrane</keyword>
<evidence type="ECO:0000313" key="12">
    <source>
        <dbReference type="EMBL" id="MER7178775.1"/>
    </source>
</evidence>
<dbReference type="RefSeq" id="WP_089100193.1">
    <property type="nucleotide sequence ID" value="NZ_BCFL01000017.1"/>
</dbReference>
<comment type="caution">
    <text evidence="12">The sequence shown here is derived from an EMBL/GenBank/DDBJ whole genome shotgun (WGS) entry which is preliminary data.</text>
</comment>
<feature type="transmembrane region" description="Helical" evidence="11">
    <location>
        <begin position="35"/>
        <end position="55"/>
    </location>
</feature>
<keyword evidence="13" id="KW-1185">Reference proteome</keyword>
<comment type="catalytic activity">
    <reaction evidence="9 10">
        <text>4 Fe(II)-[cytochrome c] + O2 + 8 H(+)(in) = 4 Fe(III)-[cytochrome c] + 2 H2O + 4 H(+)(out)</text>
        <dbReference type="Rhea" id="RHEA:11436"/>
        <dbReference type="Rhea" id="RHEA-COMP:10350"/>
        <dbReference type="Rhea" id="RHEA-COMP:14399"/>
        <dbReference type="ChEBI" id="CHEBI:15377"/>
        <dbReference type="ChEBI" id="CHEBI:15378"/>
        <dbReference type="ChEBI" id="CHEBI:15379"/>
        <dbReference type="ChEBI" id="CHEBI:29033"/>
        <dbReference type="ChEBI" id="CHEBI:29034"/>
        <dbReference type="EC" id="7.1.1.9"/>
    </reaction>
</comment>
<evidence type="ECO:0000256" key="3">
    <source>
        <dbReference type="ARBA" id="ARBA00006870"/>
    </source>
</evidence>
<name>A0ABV1WPK8_9ACTN</name>
<feature type="transmembrane region" description="Helical" evidence="11">
    <location>
        <begin position="87"/>
        <end position="115"/>
    </location>
</feature>
<organism evidence="12 13">
    <name type="scientific">Streptomyces hyaluromycini</name>
    <dbReference type="NCBI Taxonomy" id="1377993"/>
    <lineage>
        <taxon>Bacteria</taxon>
        <taxon>Bacillati</taxon>
        <taxon>Actinomycetota</taxon>
        <taxon>Actinomycetes</taxon>
        <taxon>Kitasatosporales</taxon>
        <taxon>Streptomycetaceae</taxon>
        <taxon>Streptomyces</taxon>
    </lineage>
</organism>
<gene>
    <name evidence="12" type="ORF">ABT404_04665</name>
</gene>
<evidence type="ECO:0000256" key="6">
    <source>
        <dbReference type="ARBA" id="ARBA00022967"/>
    </source>
</evidence>
<keyword evidence="7 11" id="KW-1133">Transmembrane helix</keyword>
<keyword evidence="5 11" id="KW-0812">Transmembrane</keyword>
<accession>A0ABV1WPK8</accession>
<evidence type="ECO:0000256" key="5">
    <source>
        <dbReference type="ARBA" id="ARBA00022692"/>
    </source>
</evidence>
<evidence type="ECO:0000256" key="7">
    <source>
        <dbReference type="ARBA" id="ARBA00022989"/>
    </source>
</evidence>
<proteinExistence type="inferred from homology"/>
<comment type="subunit">
    <text evidence="10">Associates with subunits I, II and III to form cytochrome c oxidase.</text>
</comment>
<dbReference type="PIRSF" id="PIRSF017385">
    <property type="entry name" value="CtaF"/>
    <property type="match status" value="1"/>
</dbReference>
<dbReference type="Pfam" id="PF12270">
    <property type="entry name" value="Cyt_c_ox_IV"/>
    <property type="match status" value="1"/>
</dbReference>
<comment type="subcellular location">
    <subcellularLocation>
        <location evidence="2">Cell membrane</location>
        <topology evidence="2">Multi-pass membrane protein</topology>
    </subcellularLocation>
</comment>
<comment type="similarity">
    <text evidence="3 10">Belongs to the cytochrome c oxidase bacterial subunit CtaF family.</text>
</comment>
<evidence type="ECO:0000256" key="11">
    <source>
        <dbReference type="SAM" id="Phobius"/>
    </source>
</evidence>
<dbReference type="Proteomes" id="UP001474181">
    <property type="component" value="Unassembled WGS sequence"/>
</dbReference>
<dbReference type="InterPro" id="IPR021050">
    <property type="entry name" value="Cyt_c_oxidase_su4_actinobac"/>
</dbReference>
<dbReference type="EMBL" id="JBEPEK010000020">
    <property type="protein sequence ID" value="MER7178775.1"/>
    <property type="molecule type" value="Genomic_DNA"/>
</dbReference>
<evidence type="ECO:0000256" key="1">
    <source>
        <dbReference type="ARBA" id="ARBA00002536"/>
    </source>
</evidence>
<dbReference type="EC" id="7.1.1.9" evidence="10"/>
<protein>
    <recommendedName>
        <fullName evidence="10">Cytochrome c oxidase polypeptide 4</fullName>
        <ecNumber evidence="10">7.1.1.9</ecNumber>
    </recommendedName>
    <alternativeName>
        <fullName evidence="10">Cytochrome aa3 subunit 4</fullName>
    </alternativeName>
    <alternativeName>
        <fullName evidence="10">Cytochrome c oxidase polypeptide IV</fullName>
    </alternativeName>
</protein>
<sequence>MKAEALLFGGVAVFFGASAALYGVWSDADPAGTAALIVAFGMAALVSFFCATQYVRRGPRAQDRTDAEVADSAGPLEFFPPHSPWPIVTAFGFAVAAVGVVFGLWLFLIGFGVLARGVAGLVFQYASRGAGQED</sequence>
<evidence type="ECO:0000256" key="10">
    <source>
        <dbReference type="PIRNR" id="PIRNR017385"/>
    </source>
</evidence>
<evidence type="ECO:0000256" key="8">
    <source>
        <dbReference type="ARBA" id="ARBA00023136"/>
    </source>
</evidence>
<evidence type="ECO:0000313" key="13">
    <source>
        <dbReference type="Proteomes" id="UP001474181"/>
    </source>
</evidence>
<evidence type="ECO:0000256" key="4">
    <source>
        <dbReference type="ARBA" id="ARBA00022475"/>
    </source>
</evidence>
<evidence type="ECO:0000256" key="2">
    <source>
        <dbReference type="ARBA" id="ARBA00004651"/>
    </source>
</evidence>
<reference evidence="12 13" key="1">
    <citation type="submission" date="2024-06" db="EMBL/GenBank/DDBJ databases">
        <title>The Natural Products Discovery Center: Release of the First 8490 Sequenced Strains for Exploring Actinobacteria Biosynthetic Diversity.</title>
        <authorList>
            <person name="Kalkreuter E."/>
            <person name="Kautsar S.A."/>
            <person name="Yang D."/>
            <person name="Bader C.D."/>
            <person name="Teijaro C.N."/>
            <person name="Fluegel L."/>
            <person name="Davis C.M."/>
            <person name="Simpson J.R."/>
            <person name="Lauterbach L."/>
            <person name="Steele A.D."/>
            <person name="Gui C."/>
            <person name="Meng S."/>
            <person name="Li G."/>
            <person name="Viehrig K."/>
            <person name="Ye F."/>
            <person name="Su P."/>
            <person name="Kiefer A.F."/>
            <person name="Nichols A."/>
            <person name="Cepeda A.J."/>
            <person name="Yan W."/>
            <person name="Fan B."/>
            <person name="Jiang Y."/>
            <person name="Adhikari A."/>
            <person name="Zheng C.-J."/>
            <person name="Schuster L."/>
            <person name="Cowan T.M."/>
            <person name="Smanski M.J."/>
            <person name="Chevrette M.G."/>
            <person name="De Carvalho L.P.S."/>
            <person name="Shen B."/>
        </authorList>
    </citation>
    <scope>NUCLEOTIDE SEQUENCE [LARGE SCALE GENOMIC DNA]</scope>
    <source>
        <strain evidence="12 13">NPDC000234</strain>
    </source>
</reference>
<keyword evidence="8 10" id="KW-0472">Membrane</keyword>
<evidence type="ECO:0000256" key="9">
    <source>
        <dbReference type="ARBA" id="ARBA00047816"/>
    </source>
</evidence>
<comment type="function">
    <text evidence="1 10">Part of cytochrome c oxidase, its function is unknown.</text>
</comment>